<keyword evidence="1" id="KW-1133">Transmembrane helix</keyword>
<accession>A0AA36N7S0</accession>
<reference evidence="2" key="1">
    <citation type="submission" date="2023-08" db="EMBL/GenBank/DDBJ databases">
        <authorList>
            <person name="Chen Y."/>
            <person name="Shah S."/>
            <person name="Dougan E. K."/>
            <person name="Thang M."/>
            <person name="Chan C."/>
        </authorList>
    </citation>
    <scope>NUCLEOTIDE SEQUENCE</scope>
</reference>
<feature type="transmembrane region" description="Helical" evidence="1">
    <location>
        <begin position="43"/>
        <end position="63"/>
    </location>
</feature>
<comment type="caution">
    <text evidence="2">The sequence shown here is derived from an EMBL/GenBank/DDBJ whole genome shotgun (WGS) entry which is preliminary data.</text>
</comment>
<dbReference type="EMBL" id="CAUJNA010003439">
    <property type="protein sequence ID" value="CAJ1402125.1"/>
    <property type="molecule type" value="Genomic_DNA"/>
</dbReference>
<feature type="transmembrane region" description="Helical" evidence="1">
    <location>
        <begin position="83"/>
        <end position="103"/>
    </location>
</feature>
<protein>
    <submittedName>
        <fullName evidence="2">Uncharacterized protein</fullName>
    </submittedName>
</protein>
<name>A0AA36N7S0_9DINO</name>
<evidence type="ECO:0000313" key="2">
    <source>
        <dbReference type="EMBL" id="CAJ1402125.1"/>
    </source>
</evidence>
<dbReference type="AlphaFoldDB" id="A0AA36N7S0"/>
<evidence type="ECO:0000313" key="3">
    <source>
        <dbReference type="Proteomes" id="UP001178507"/>
    </source>
</evidence>
<organism evidence="2 3">
    <name type="scientific">Effrenium voratum</name>
    <dbReference type="NCBI Taxonomy" id="2562239"/>
    <lineage>
        <taxon>Eukaryota</taxon>
        <taxon>Sar</taxon>
        <taxon>Alveolata</taxon>
        <taxon>Dinophyceae</taxon>
        <taxon>Suessiales</taxon>
        <taxon>Symbiodiniaceae</taxon>
        <taxon>Effrenium</taxon>
    </lineage>
</organism>
<sequence>MALDAGSLHRALDHRALHRSSLRVLWWLSHNNAGMQRWQCIKYAIRVSGGFGLAAGALGLIYSARRFWDHRDLAAQTDLWFRVLPALTYTFLLLALGFAALGLKVRRSEAEAAEQAYQAVRQNTRISLLAGLAAGITQEVLCGVDDKGFQMPDAWRESCQMLGGSCGLLLLGILAAAG</sequence>
<keyword evidence="1" id="KW-0472">Membrane</keyword>
<keyword evidence="1" id="KW-0812">Transmembrane</keyword>
<gene>
    <name evidence="2" type="ORF">EVOR1521_LOCUS25079</name>
</gene>
<evidence type="ECO:0000256" key="1">
    <source>
        <dbReference type="SAM" id="Phobius"/>
    </source>
</evidence>
<proteinExistence type="predicted"/>
<dbReference type="Proteomes" id="UP001178507">
    <property type="component" value="Unassembled WGS sequence"/>
</dbReference>
<keyword evidence="3" id="KW-1185">Reference proteome</keyword>